<dbReference type="Gene3D" id="3.40.390.10">
    <property type="entry name" value="Collagenase (Catalytic Domain)"/>
    <property type="match status" value="1"/>
</dbReference>
<gene>
    <name evidence="1" type="ORF">METZ01_LOCUS508375</name>
</gene>
<proteinExistence type="predicted"/>
<accession>A0A383EFJ9</accession>
<feature type="non-terminal residue" evidence="1">
    <location>
        <position position="231"/>
    </location>
</feature>
<evidence type="ECO:0000313" key="1">
    <source>
        <dbReference type="EMBL" id="SVE55521.1"/>
    </source>
</evidence>
<dbReference type="Pfam" id="PF06167">
    <property type="entry name" value="Peptidase_M90"/>
    <property type="match status" value="1"/>
</dbReference>
<dbReference type="PANTHER" id="PTHR30164:SF2">
    <property type="entry name" value="PROTEIN MTFA"/>
    <property type="match status" value="1"/>
</dbReference>
<reference evidence="1" key="1">
    <citation type="submission" date="2018-05" db="EMBL/GenBank/DDBJ databases">
        <authorList>
            <person name="Lanie J.A."/>
            <person name="Ng W.-L."/>
            <person name="Kazmierczak K.M."/>
            <person name="Andrzejewski T.M."/>
            <person name="Davidsen T.M."/>
            <person name="Wayne K.J."/>
            <person name="Tettelin H."/>
            <person name="Glass J.I."/>
            <person name="Rusch D."/>
            <person name="Podicherti R."/>
            <person name="Tsui H.-C.T."/>
            <person name="Winkler M.E."/>
        </authorList>
    </citation>
    <scope>NUCLEOTIDE SEQUENCE</scope>
</reference>
<evidence type="ECO:0008006" key="2">
    <source>
        <dbReference type="Google" id="ProtNLM"/>
    </source>
</evidence>
<dbReference type="EMBL" id="UINC01225445">
    <property type="protein sequence ID" value="SVE55521.1"/>
    <property type="molecule type" value="Genomic_DNA"/>
</dbReference>
<feature type="non-terminal residue" evidence="1">
    <location>
        <position position="1"/>
    </location>
</feature>
<dbReference type="GO" id="GO:0008237">
    <property type="term" value="F:metallopeptidase activity"/>
    <property type="evidence" value="ECO:0007669"/>
    <property type="project" value="InterPro"/>
</dbReference>
<protein>
    <recommendedName>
        <fullName evidence="2">Zinc-dependent peptidase</fullName>
    </recommendedName>
</protein>
<dbReference type="PANTHER" id="PTHR30164">
    <property type="entry name" value="MTFA PEPTIDASE"/>
    <property type="match status" value="1"/>
</dbReference>
<dbReference type="SUPFAM" id="SSF55486">
    <property type="entry name" value="Metalloproteases ('zincins'), catalytic domain"/>
    <property type="match status" value="1"/>
</dbReference>
<dbReference type="GO" id="GO:0005829">
    <property type="term" value="C:cytosol"/>
    <property type="evidence" value="ECO:0007669"/>
    <property type="project" value="TreeGrafter"/>
</dbReference>
<dbReference type="InterPro" id="IPR010384">
    <property type="entry name" value="MtfA_fam"/>
</dbReference>
<name>A0A383EFJ9_9ZZZZ</name>
<dbReference type="AlphaFoldDB" id="A0A383EFJ9"/>
<sequence length="231" mass="27294">DLTLAVEELIPWFIEKVEWEWSHWVGPKPDKELQQVCVACEACLLIVRRSKEEYAHFKKFIFFPTDLEPGGNEGAAGDASSSGRIRQGWYWTKHGMEDGVDNYNLTLHEFAHMLDYREGNSESVPHFDDATVQRNYELFLEKEYGDICRAWEKKSGCIVIQKYATNKAEFFTVSTEAFFEYADMLQVKRRTLYNWMKEIYGMDPVQWPERVSYPDLQRERYEGLPNWQTRS</sequence>
<dbReference type="InterPro" id="IPR024079">
    <property type="entry name" value="MetalloPept_cat_dom_sf"/>
</dbReference>
<organism evidence="1">
    <name type="scientific">marine metagenome</name>
    <dbReference type="NCBI Taxonomy" id="408172"/>
    <lineage>
        <taxon>unclassified sequences</taxon>
        <taxon>metagenomes</taxon>
        <taxon>ecological metagenomes</taxon>
    </lineage>
</organism>
<dbReference type="GO" id="GO:0004177">
    <property type="term" value="F:aminopeptidase activity"/>
    <property type="evidence" value="ECO:0007669"/>
    <property type="project" value="TreeGrafter"/>
</dbReference>